<protein>
    <submittedName>
        <fullName evidence="1">Uncharacterized protein</fullName>
    </submittedName>
</protein>
<name>A0AA38ZE86_VITRO</name>
<gene>
    <name evidence="1" type="ORF">PVL29_016041</name>
</gene>
<dbReference type="Proteomes" id="UP001168098">
    <property type="component" value="Unassembled WGS sequence"/>
</dbReference>
<accession>A0AA38ZE86</accession>
<organism evidence="1 2">
    <name type="scientific">Vitis rotundifolia</name>
    <name type="common">Muscadine grape</name>
    <dbReference type="NCBI Taxonomy" id="103349"/>
    <lineage>
        <taxon>Eukaryota</taxon>
        <taxon>Viridiplantae</taxon>
        <taxon>Streptophyta</taxon>
        <taxon>Embryophyta</taxon>
        <taxon>Tracheophyta</taxon>
        <taxon>Spermatophyta</taxon>
        <taxon>Magnoliopsida</taxon>
        <taxon>eudicotyledons</taxon>
        <taxon>Gunneridae</taxon>
        <taxon>Pentapetalae</taxon>
        <taxon>rosids</taxon>
        <taxon>Vitales</taxon>
        <taxon>Vitaceae</taxon>
        <taxon>Viteae</taxon>
        <taxon>Vitis</taxon>
    </lineage>
</organism>
<keyword evidence="2" id="KW-1185">Reference proteome</keyword>
<proteinExistence type="predicted"/>
<dbReference type="AlphaFoldDB" id="A0AA38ZE86"/>
<sequence length="128" mass="14510">MPFMSTAHFTISHHPSYLFADSPCTSFLTFMLPMSILSPKQLSYPDKPIIIPTAHALKPFYHPSNSLLSLSSYPLPNSFTTFPHLFCHAILAHLFSITHKPKFPCKPPTHPPSFIPVFPHHHIHHPSH</sequence>
<dbReference type="EMBL" id="JARBHA010000012">
    <property type="protein sequence ID" value="KAJ9687391.1"/>
    <property type="molecule type" value="Genomic_DNA"/>
</dbReference>
<comment type="caution">
    <text evidence="1">The sequence shown here is derived from an EMBL/GenBank/DDBJ whole genome shotgun (WGS) entry which is preliminary data.</text>
</comment>
<reference evidence="1 2" key="1">
    <citation type="journal article" date="2023" name="BMC Biotechnol.">
        <title>Vitis rotundifolia cv Carlos genome sequencing.</title>
        <authorList>
            <person name="Huff M."/>
            <person name="Hulse-Kemp A."/>
            <person name="Scheffler B."/>
            <person name="Youngblood R."/>
            <person name="Simpson S."/>
            <person name="Babiker E."/>
            <person name="Staton M."/>
        </authorList>
    </citation>
    <scope>NUCLEOTIDE SEQUENCE [LARGE SCALE GENOMIC DNA]</scope>
    <source>
        <tissue evidence="1">Leaf</tissue>
    </source>
</reference>
<evidence type="ECO:0000313" key="2">
    <source>
        <dbReference type="Proteomes" id="UP001168098"/>
    </source>
</evidence>
<evidence type="ECO:0000313" key="1">
    <source>
        <dbReference type="EMBL" id="KAJ9687391.1"/>
    </source>
</evidence>